<evidence type="ECO:0008006" key="4">
    <source>
        <dbReference type="Google" id="ProtNLM"/>
    </source>
</evidence>
<dbReference type="Proteomes" id="UP001565471">
    <property type="component" value="Unassembled WGS sequence"/>
</dbReference>
<feature type="transmembrane region" description="Helical" evidence="1">
    <location>
        <begin position="31"/>
        <end position="49"/>
    </location>
</feature>
<comment type="caution">
    <text evidence="2">The sequence shown here is derived from an EMBL/GenBank/DDBJ whole genome shotgun (WGS) entry which is preliminary data.</text>
</comment>
<feature type="transmembrane region" description="Helical" evidence="1">
    <location>
        <begin position="423"/>
        <end position="446"/>
    </location>
</feature>
<feature type="transmembrane region" description="Helical" evidence="1">
    <location>
        <begin position="499"/>
        <end position="517"/>
    </location>
</feature>
<proteinExistence type="predicted"/>
<dbReference type="EMBL" id="JBGBZA010000002">
    <property type="protein sequence ID" value="MEY9318606.1"/>
    <property type="molecule type" value="Genomic_DNA"/>
</dbReference>
<gene>
    <name evidence="2" type="ORF">ABIF29_005405</name>
</gene>
<keyword evidence="1" id="KW-1133">Transmembrane helix</keyword>
<reference evidence="2 3" key="1">
    <citation type="submission" date="2024-07" db="EMBL/GenBank/DDBJ databases">
        <title>Genomic Encyclopedia of Type Strains, Phase V (KMG-V): Genome sequencing to study the core and pangenomes of soil and plant-associated prokaryotes.</title>
        <authorList>
            <person name="Whitman W."/>
        </authorList>
    </citation>
    <scope>NUCLEOTIDE SEQUENCE [LARGE SCALE GENOMIC DNA]</scope>
    <source>
        <strain evidence="2 3">USDA 415</strain>
    </source>
</reference>
<evidence type="ECO:0000313" key="3">
    <source>
        <dbReference type="Proteomes" id="UP001565471"/>
    </source>
</evidence>
<sequence length="864" mass="93471">MQHLLGRAGAAVEPGSTRHVSGWKLIAARSVFWLLALLTLAALALQLGIKQTEFKFSGPFGAETNPPQASLILGAPQQLPAPWWRQPLLGDNGEKPLQSFLELRINGRRMGPPHTLHDIIRSGTTTGFSHWGDRVIFALPPGVKNDAAAVATLQYSVRPRTWVTAALAILTAMLGCFAYSGPLGSFANRFGEQTKAVALRAPYWILAGLCGIALAASAAFVIASLYALTMGYALPTTALIRWSPIARWVASNEPLFGYPLLMLAGLGAATSWSIGSNASHQSLVGSYEQSLRRLLVWCGFPIVACAFVFCISAMWAGVVRPGDPNVSNMGGLLPFSDANGYLTAAFDQMKDGTLNAFALRRPLAAAFRSVLLIFSNLSLQSMMILQACLLAGAICFATHAIIKWRGIWAGITFLALSYIYDRYFVATTLTEPQGMFWAFLSIPFFIRAFRARSVGAALVAFAMTVVALMTRMGSMFAIPALVVWLVWQFGHGTKAKLKIGVAAFCIVLSVLGLNSLLQRIYAAEPGSTTGNFAYVLCGLSMGTTWDGCLKKLAAEGTPVVGSDDAMVRQLYAAAWDKFRANPGVLFRRLAESAEEFVATFPGVLWRGYGWVNEPDWLARNVLTAISLVGLLYGAIRRVRAIELTFWAILWASIVASSAFIYFDDGARALAASHPMMALFFALGMSGRTGASTDSSSYSPSPRNGFIGLVVATALLVGFPWAAHRLSSEKIAFAGTPSKQDEALVFGGRRISGFLVVKDDQPLRADVPTVHFADFAAMVAQSGLEYYQGLIHPIAPPLPFGFVFAPRIEKGYGSEPLYIVPPEVVERRDVPAWLFNLKPWGRKDNGAGTYWLYVTKAQPSVPTGR</sequence>
<feature type="transmembrane region" description="Helical" evidence="1">
    <location>
        <begin position="162"/>
        <end position="181"/>
    </location>
</feature>
<dbReference type="RefSeq" id="WP_016843645.1">
    <property type="nucleotide sequence ID" value="NZ_JALJZB010000001.1"/>
</dbReference>
<feature type="transmembrane region" description="Helical" evidence="1">
    <location>
        <begin position="201"/>
        <end position="234"/>
    </location>
</feature>
<keyword evidence="3" id="KW-1185">Reference proteome</keyword>
<keyword evidence="1" id="KW-0812">Transmembrane</keyword>
<evidence type="ECO:0000256" key="1">
    <source>
        <dbReference type="SAM" id="Phobius"/>
    </source>
</evidence>
<keyword evidence="1" id="KW-0472">Membrane</keyword>
<feature type="transmembrane region" description="Helical" evidence="1">
    <location>
        <begin position="383"/>
        <end position="402"/>
    </location>
</feature>
<name>A0ABV4F5M5_BRAEL</name>
<feature type="transmembrane region" description="Helical" evidence="1">
    <location>
        <begin position="705"/>
        <end position="722"/>
    </location>
</feature>
<evidence type="ECO:0000313" key="2">
    <source>
        <dbReference type="EMBL" id="MEY9318606.1"/>
    </source>
</evidence>
<feature type="transmembrane region" description="Helical" evidence="1">
    <location>
        <begin position="458"/>
        <end position="487"/>
    </location>
</feature>
<accession>A0ABV4F5M5</accession>
<feature type="transmembrane region" description="Helical" evidence="1">
    <location>
        <begin position="668"/>
        <end position="684"/>
    </location>
</feature>
<protein>
    <recommendedName>
        <fullName evidence="4">Glycosyltransferase RgtA/B/C/D-like domain-containing protein</fullName>
    </recommendedName>
</protein>
<feature type="transmembrane region" description="Helical" evidence="1">
    <location>
        <begin position="643"/>
        <end position="662"/>
    </location>
</feature>
<feature type="transmembrane region" description="Helical" evidence="1">
    <location>
        <begin position="616"/>
        <end position="634"/>
    </location>
</feature>
<feature type="transmembrane region" description="Helical" evidence="1">
    <location>
        <begin position="255"/>
        <end position="274"/>
    </location>
</feature>
<organism evidence="2 3">
    <name type="scientific">Bradyrhizobium elkanii</name>
    <dbReference type="NCBI Taxonomy" id="29448"/>
    <lineage>
        <taxon>Bacteria</taxon>
        <taxon>Pseudomonadati</taxon>
        <taxon>Pseudomonadota</taxon>
        <taxon>Alphaproteobacteria</taxon>
        <taxon>Hyphomicrobiales</taxon>
        <taxon>Nitrobacteraceae</taxon>
        <taxon>Bradyrhizobium</taxon>
    </lineage>
</organism>
<feature type="transmembrane region" description="Helical" evidence="1">
    <location>
        <begin position="294"/>
        <end position="319"/>
    </location>
</feature>